<dbReference type="AlphaFoldDB" id="A0A1T5DRK6"/>
<dbReference type="Pfam" id="PF06439">
    <property type="entry name" value="3keto-disac_hyd"/>
    <property type="match status" value="1"/>
</dbReference>
<name>A0A1T5DRK6_9BACT</name>
<dbReference type="STRING" id="651661.SAMN05660293_01836"/>
<evidence type="ECO:0000259" key="2">
    <source>
        <dbReference type="Pfam" id="PF06439"/>
    </source>
</evidence>
<evidence type="ECO:0000256" key="1">
    <source>
        <dbReference type="SAM" id="Phobius"/>
    </source>
</evidence>
<accession>A0A1T5DRK6</accession>
<keyword evidence="1" id="KW-0812">Transmembrane</keyword>
<feature type="domain" description="3-keto-alpha-glucoside-1,2-lyase/3-keto-2-hydroxy-glucal hydratase" evidence="2">
    <location>
        <begin position="79"/>
        <end position="261"/>
    </location>
</feature>
<keyword evidence="1" id="KW-0472">Membrane</keyword>
<sequence>MKKCIVRKNTDINDKAVNGLPTGSPVFWITPGADSKDFDRVTFIRNHINADIMLTTRAYLLIAVMLLTVFAMTSPQKKVSLFDGKTFNGWEGDTVKTWKIENGAIAGGSLEETVPHNNFLCTKKTYSNFILNVKFKLTGHEGFINTGVQFHSVRSKDPSYEMIGYQADLGAKFWASLYDESRRNKTLIAPDSVEVLKLVKLNDWNDYEVRSENGRIRIALNGKQTVDYTEPDKSIPQQGIIGLQIHGGGKAKVYYKDIYIEEL</sequence>
<dbReference type="RefSeq" id="WP_310588642.1">
    <property type="nucleotide sequence ID" value="NZ_FUZA01000002.1"/>
</dbReference>
<dbReference type="Gene3D" id="2.60.120.560">
    <property type="entry name" value="Exo-inulinase, domain 1"/>
    <property type="match status" value="1"/>
</dbReference>
<gene>
    <name evidence="3" type="ORF">SAMN05660293_01836</name>
</gene>
<dbReference type="EMBL" id="FUZA01000002">
    <property type="protein sequence ID" value="SKB74285.1"/>
    <property type="molecule type" value="Genomic_DNA"/>
</dbReference>
<organism evidence="3 4">
    <name type="scientific">Dyadobacter psychrophilus</name>
    <dbReference type="NCBI Taxonomy" id="651661"/>
    <lineage>
        <taxon>Bacteria</taxon>
        <taxon>Pseudomonadati</taxon>
        <taxon>Bacteroidota</taxon>
        <taxon>Cytophagia</taxon>
        <taxon>Cytophagales</taxon>
        <taxon>Spirosomataceae</taxon>
        <taxon>Dyadobacter</taxon>
    </lineage>
</organism>
<keyword evidence="4" id="KW-1185">Reference proteome</keyword>
<dbReference type="GO" id="GO:0016787">
    <property type="term" value="F:hydrolase activity"/>
    <property type="evidence" value="ECO:0007669"/>
    <property type="project" value="InterPro"/>
</dbReference>
<protein>
    <recommendedName>
        <fullName evidence="2">3-keto-alpha-glucoside-1,2-lyase/3-keto-2-hydroxy-glucal hydratase domain-containing protein</fullName>
    </recommendedName>
</protein>
<proteinExistence type="predicted"/>
<reference evidence="4" key="1">
    <citation type="submission" date="2017-02" db="EMBL/GenBank/DDBJ databases">
        <authorList>
            <person name="Varghese N."/>
            <person name="Submissions S."/>
        </authorList>
    </citation>
    <scope>NUCLEOTIDE SEQUENCE [LARGE SCALE GENOMIC DNA]</scope>
    <source>
        <strain evidence="4">DSM 22270</strain>
    </source>
</reference>
<keyword evidence="1" id="KW-1133">Transmembrane helix</keyword>
<evidence type="ECO:0000313" key="3">
    <source>
        <dbReference type="EMBL" id="SKB74285.1"/>
    </source>
</evidence>
<evidence type="ECO:0000313" key="4">
    <source>
        <dbReference type="Proteomes" id="UP000190897"/>
    </source>
</evidence>
<feature type="transmembrane region" description="Helical" evidence="1">
    <location>
        <begin position="54"/>
        <end position="72"/>
    </location>
</feature>
<dbReference type="Proteomes" id="UP000190897">
    <property type="component" value="Unassembled WGS sequence"/>
</dbReference>
<dbReference type="InterPro" id="IPR010496">
    <property type="entry name" value="AL/BT2_dom"/>
</dbReference>